<dbReference type="FunFam" id="3.30.70.270:FF:000001">
    <property type="entry name" value="Diguanylate cyclase domain protein"/>
    <property type="match status" value="1"/>
</dbReference>
<dbReference type="PROSITE" id="PS50887">
    <property type="entry name" value="GGDEF"/>
    <property type="match status" value="1"/>
</dbReference>
<name>A0A9X2XAP1_9HYPH</name>
<dbReference type="CDD" id="cd01949">
    <property type="entry name" value="GGDEF"/>
    <property type="match status" value="1"/>
</dbReference>
<protein>
    <recommendedName>
        <fullName evidence="1">diguanylate cyclase</fullName>
        <ecNumber evidence="1">2.7.7.65</ecNumber>
    </recommendedName>
</protein>
<feature type="domain" description="GGDEF" evidence="4">
    <location>
        <begin position="126"/>
        <end position="260"/>
    </location>
</feature>
<dbReference type="InterPro" id="IPR043128">
    <property type="entry name" value="Rev_trsase/Diguanyl_cyclase"/>
</dbReference>
<dbReference type="InterPro" id="IPR029787">
    <property type="entry name" value="Nucleotide_cyclase"/>
</dbReference>
<evidence type="ECO:0000313" key="6">
    <source>
        <dbReference type="Proteomes" id="UP001149009"/>
    </source>
</evidence>
<keyword evidence="3" id="KW-0812">Transmembrane</keyword>
<dbReference type="Gene3D" id="3.30.70.270">
    <property type="match status" value="1"/>
</dbReference>
<comment type="caution">
    <text evidence="5">The sequence shown here is derived from an EMBL/GenBank/DDBJ whole genome shotgun (WGS) entry which is preliminary data.</text>
</comment>
<dbReference type="GO" id="GO:0043709">
    <property type="term" value="P:cell adhesion involved in single-species biofilm formation"/>
    <property type="evidence" value="ECO:0007669"/>
    <property type="project" value="TreeGrafter"/>
</dbReference>
<dbReference type="EMBL" id="JAODNV010000019">
    <property type="protein sequence ID" value="MCT8991833.1"/>
    <property type="molecule type" value="Genomic_DNA"/>
</dbReference>
<dbReference type="GO" id="GO:0005886">
    <property type="term" value="C:plasma membrane"/>
    <property type="evidence" value="ECO:0007669"/>
    <property type="project" value="TreeGrafter"/>
</dbReference>
<dbReference type="PANTHER" id="PTHR45138">
    <property type="entry name" value="REGULATORY COMPONENTS OF SENSORY TRANSDUCTION SYSTEM"/>
    <property type="match status" value="1"/>
</dbReference>
<dbReference type="Pfam" id="PF00990">
    <property type="entry name" value="GGDEF"/>
    <property type="match status" value="1"/>
</dbReference>
<dbReference type="AlphaFoldDB" id="A0A9X2XAP1"/>
<organism evidence="5 6">
    <name type="scientific">Chelativorans petroleitrophicus</name>
    <dbReference type="NCBI Taxonomy" id="2975484"/>
    <lineage>
        <taxon>Bacteria</taxon>
        <taxon>Pseudomonadati</taxon>
        <taxon>Pseudomonadota</taxon>
        <taxon>Alphaproteobacteria</taxon>
        <taxon>Hyphomicrobiales</taxon>
        <taxon>Phyllobacteriaceae</taxon>
        <taxon>Chelativorans</taxon>
    </lineage>
</organism>
<dbReference type="SUPFAM" id="SSF55073">
    <property type="entry name" value="Nucleotide cyclase"/>
    <property type="match status" value="1"/>
</dbReference>
<comment type="catalytic activity">
    <reaction evidence="2">
        <text>2 GTP = 3',3'-c-di-GMP + 2 diphosphate</text>
        <dbReference type="Rhea" id="RHEA:24898"/>
        <dbReference type="ChEBI" id="CHEBI:33019"/>
        <dbReference type="ChEBI" id="CHEBI:37565"/>
        <dbReference type="ChEBI" id="CHEBI:58805"/>
        <dbReference type="EC" id="2.7.7.65"/>
    </reaction>
</comment>
<keyword evidence="3" id="KW-0472">Membrane</keyword>
<gene>
    <name evidence="5" type="ORF">NYR54_16300</name>
</gene>
<evidence type="ECO:0000256" key="2">
    <source>
        <dbReference type="ARBA" id="ARBA00034247"/>
    </source>
</evidence>
<evidence type="ECO:0000313" key="5">
    <source>
        <dbReference type="EMBL" id="MCT8991833.1"/>
    </source>
</evidence>
<keyword evidence="6" id="KW-1185">Reference proteome</keyword>
<proteinExistence type="predicted"/>
<sequence>MKGRIRTIVSRVSAVTALAIAATYAASFITRLFTGAPHTSVDLFECFVIPLMVGVPILTWLFDQMERLKEANRNLVFMNEKMREACRQLELAHEIVTHTAGHDRMTGLLNRERFTEYLEQALRDGTRAVLLLIDADHFKQINDRFGHLKGDDALVQIARAIRSSVRRQDAVGRIGGEEFAVLLEDVSLTQAAEMAERIRQSVQDIAWHYAEPGVHRLSVSIGGAMLGNGLDTAAAVFDQADRCLYAAKRAGRNRVHFKVPIREAEPDMLLKAG</sequence>
<feature type="transmembrane region" description="Helical" evidence="3">
    <location>
        <begin position="41"/>
        <end position="62"/>
    </location>
</feature>
<dbReference type="SMART" id="SM00267">
    <property type="entry name" value="GGDEF"/>
    <property type="match status" value="1"/>
</dbReference>
<keyword evidence="3" id="KW-1133">Transmembrane helix</keyword>
<reference evidence="5" key="1">
    <citation type="submission" date="2022-08" db="EMBL/GenBank/DDBJ databases">
        <title>Chelativorans sichuanense sp. nov., a paraffin oil-degrading bacterium isolated from a mixture of oil-based drill cuttings and paddy soil.</title>
        <authorList>
            <person name="Yu J."/>
            <person name="Liu H."/>
            <person name="Chen Q."/>
        </authorList>
    </citation>
    <scope>NUCLEOTIDE SEQUENCE</scope>
    <source>
        <strain evidence="5">SCAU 2101</strain>
    </source>
</reference>
<evidence type="ECO:0000259" key="4">
    <source>
        <dbReference type="PROSITE" id="PS50887"/>
    </source>
</evidence>
<dbReference type="PANTHER" id="PTHR45138:SF9">
    <property type="entry name" value="DIGUANYLATE CYCLASE DGCM-RELATED"/>
    <property type="match status" value="1"/>
</dbReference>
<accession>A0A9X2XAP1</accession>
<dbReference type="InterPro" id="IPR050469">
    <property type="entry name" value="Diguanylate_Cyclase"/>
</dbReference>
<dbReference type="Proteomes" id="UP001149009">
    <property type="component" value="Unassembled WGS sequence"/>
</dbReference>
<dbReference type="GO" id="GO:1902201">
    <property type="term" value="P:negative regulation of bacterial-type flagellum-dependent cell motility"/>
    <property type="evidence" value="ECO:0007669"/>
    <property type="project" value="TreeGrafter"/>
</dbReference>
<dbReference type="GO" id="GO:0052621">
    <property type="term" value="F:diguanylate cyclase activity"/>
    <property type="evidence" value="ECO:0007669"/>
    <property type="project" value="UniProtKB-EC"/>
</dbReference>
<dbReference type="EC" id="2.7.7.65" evidence="1"/>
<dbReference type="RefSeq" id="WP_261516773.1">
    <property type="nucleotide sequence ID" value="NZ_JAODNV010000019.1"/>
</dbReference>
<evidence type="ECO:0000256" key="3">
    <source>
        <dbReference type="SAM" id="Phobius"/>
    </source>
</evidence>
<dbReference type="NCBIfam" id="TIGR00254">
    <property type="entry name" value="GGDEF"/>
    <property type="match status" value="1"/>
</dbReference>
<evidence type="ECO:0000256" key="1">
    <source>
        <dbReference type="ARBA" id="ARBA00012528"/>
    </source>
</evidence>
<dbReference type="InterPro" id="IPR000160">
    <property type="entry name" value="GGDEF_dom"/>
</dbReference>